<dbReference type="RefSeq" id="WP_189250587.1">
    <property type="nucleotide sequence ID" value="NZ_BMQJ01000025.1"/>
</dbReference>
<keyword evidence="2" id="KW-1185">Reference proteome</keyword>
<evidence type="ECO:0000313" key="1">
    <source>
        <dbReference type="EMBL" id="GGQ28849.1"/>
    </source>
</evidence>
<sequence length="117" mass="13128">MPDEPGLIHEGWIREENARVFCEILASLIGYEFDDLDWQAIRTALPDTDDEQAERWYDHPLIGAMARLDVRLAQAVGGTVISVEVFGVRKDDLLHAQVKLACDLAAAYVIRSGHHTE</sequence>
<reference evidence="2" key="1">
    <citation type="journal article" date="2019" name="Int. J. Syst. Evol. Microbiol.">
        <title>The Global Catalogue of Microorganisms (GCM) 10K type strain sequencing project: providing services to taxonomists for standard genome sequencing and annotation.</title>
        <authorList>
            <consortium name="The Broad Institute Genomics Platform"/>
            <consortium name="The Broad Institute Genome Sequencing Center for Infectious Disease"/>
            <person name="Wu L."/>
            <person name="Ma J."/>
        </authorList>
    </citation>
    <scope>NUCLEOTIDE SEQUENCE [LARGE SCALE GENOMIC DNA]</scope>
    <source>
        <strain evidence="2">JCM 3115</strain>
    </source>
</reference>
<gene>
    <name evidence="1" type="ORF">GCM10010140_68750</name>
</gene>
<protein>
    <submittedName>
        <fullName evidence="1">Uncharacterized protein</fullName>
    </submittedName>
</protein>
<name>A0ABQ2RHY0_9ACTN</name>
<proteinExistence type="predicted"/>
<evidence type="ECO:0000313" key="2">
    <source>
        <dbReference type="Proteomes" id="UP000611554"/>
    </source>
</evidence>
<dbReference type="EMBL" id="BMQJ01000025">
    <property type="protein sequence ID" value="GGQ28849.1"/>
    <property type="molecule type" value="Genomic_DNA"/>
</dbReference>
<dbReference type="Proteomes" id="UP000611554">
    <property type="component" value="Unassembled WGS sequence"/>
</dbReference>
<organism evidence="1 2">
    <name type="scientific">Streptosporangium pseudovulgare</name>
    <dbReference type="NCBI Taxonomy" id="35765"/>
    <lineage>
        <taxon>Bacteria</taxon>
        <taxon>Bacillati</taxon>
        <taxon>Actinomycetota</taxon>
        <taxon>Actinomycetes</taxon>
        <taxon>Streptosporangiales</taxon>
        <taxon>Streptosporangiaceae</taxon>
        <taxon>Streptosporangium</taxon>
    </lineage>
</organism>
<accession>A0ABQ2RHY0</accession>
<comment type="caution">
    <text evidence="1">The sequence shown here is derived from an EMBL/GenBank/DDBJ whole genome shotgun (WGS) entry which is preliminary data.</text>
</comment>